<name>A0A8S3UP53_MYTED</name>
<sequence>MGSGASTLTPPSSPEPESPVTVRRHARSSQAVNQNNRHLVRTNEVAPIIIHNCREEFQHVSDFKEPIVFGSIADNMPEHALIKGKYFLVKDIPQKTDRKYEFYRAPNFRKACPNLPVWACGQPTERGLSTILDSLSNEGFTDILLFNLREEPVLFVDSGSDMLPYTIRDRDNLESLVLLGRSPQEADEAEARVRKEVIDLAILNDKNKFYFYGDIENPQKDLRELTVQYEDNLLVSEEVYSRHMLCSHSVRFKRLCFPLEASPTDEDIDDFLNVFKECPKFFEKSKSCNPGLLFTCNSGQDRATVGSIMGCLVLAQKYGFPQDLNRSQHQSSKKFNSLQKGDYYLSGKLVRIIPNGVHIKNQVDQLIDHCSDYCHLRILIYDLVQKLERIERNGSQKTNDLIDRLFTRCCHLLERYVFLICFNAYLTEQFPQWFSLSFSQWMQRQPGLTRIRGNVGSPDIQVPVNLLFTGQHYLVAVKIGVYQLLDNLGFYDFEKVPTSFKTMKERWCNRGQNLSFQGSFV</sequence>
<dbReference type="AlphaFoldDB" id="A0A8S3UP53"/>
<feature type="region of interest" description="Disordered" evidence="1">
    <location>
        <begin position="1"/>
        <end position="38"/>
    </location>
</feature>
<dbReference type="OrthoDB" id="66369at2759"/>
<evidence type="ECO:0000313" key="2">
    <source>
        <dbReference type="EMBL" id="CAG2245450.1"/>
    </source>
</evidence>
<dbReference type="Proteomes" id="UP000683360">
    <property type="component" value="Unassembled WGS sequence"/>
</dbReference>
<dbReference type="InterPro" id="IPR029021">
    <property type="entry name" value="Prot-tyrosine_phosphatase-like"/>
</dbReference>
<evidence type="ECO:0008006" key="4">
    <source>
        <dbReference type="Google" id="ProtNLM"/>
    </source>
</evidence>
<gene>
    <name evidence="2" type="ORF">MEDL_57459</name>
</gene>
<dbReference type="Gene3D" id="3.90.190.10">
    <property type="entry name" value="Protein tyrosine phosphatase superfamily"/>
    <property type="match status" value="1"/>
</dbReference>
<evidence type="ECO:0000313" key="3">
    <source>
        <dbReference type="Proteomes" id="UP000683360"/>
    </source>
</evidence>
<keyword evidence="3" id="KW-1185">Reference proteome</keyword>
<accession>A0A8S3UP53</accession>
<proteinExistence type="predicted"/>
<dbReference type="SUPFAM" id="SSF52799">
    <property type="entry name" value="(Phosphotyrosine protein) phosphatases II"/>
    <property type="match status" value="1"/>
</dbReference>
<reference evidence="2" key="1">
    <citation type="submission" date="2021-03" db="EMBL/GenBank/DDBJ databases">
        <authorList>
            <person name="Bekaert M."/>
        </authorList>
    </citation>
    <scope>NUCLEOTIDE SEQUENCE</scope>
</reference>
<comment type="caution">
    <text evidence="2">The sequence shown here is derived from an EMBL/GenBank/DDBJ whole genome shotgun (WGS) entry which is preliminary data.</text>
</comment>
<protein>
    <recommendedName>
        <fullName evidence="4">Paladin</fullName>
    </recommendedName>
</protein>
<dbReference type="EMBL" id="CAJPWZ010002772">
    <property type="protein sequence ID" value="CAG2245450.1"/>
    <property type="molecule type" value="Genomic_DNA"/>
</dbReference>
<feature type="compositionally biased region" description="Polar residues" evidence="1">
    <location>
        <begin position="28"/>
        <end position="37"/>
    </location>
</feature>
<evidence type="ECO:0000256" key="1">
    <source>
        <dbReference type="SAM" id="MobiDB-lite"/>
    </source>
</evidence>
<dbReference type="SMART" id="SM01301">
    <property type="entry name" value="PTPlike_phytase"/>
    <property type="match status" value="1"/>
</dbReference>
<dbReference type="Pfam" id="PF14566">
    <property type="entry name" value="PTPlike_phytase"/>
    <property type="match status" value="1"/>
</dbReference>
<organism evidence="2 3">
    <name type="scientific">Mytilus edulis</name>
    <name type="common">Blue mussel</name>
    <dbReference type="NCBI Taxonomy" id="6550"/>
    <lineage>
        <taxon>Eukaryota</taxon>
        <taxon>Metazoa</taxon>
        <taxon>Spiralia</taxon>
        <taxon>Lophotrochozoa</taxon>
        <taxon>Mollusca</taxon>
        <taxon>Bivalvia</taxon>
        <taxon>Autobranchia</taxon>
        <taxon>Pteriomorphia</taxon>
        <taxon>Mytilida</taxon>
        <taxon>Mytiloidea</taxon>
        <taxon>Mytilidae</taxon>
        <taxon>Mytilinae</taxon>
        <taxon>Mytilus</taxon>
    </lineage>
</organism>